<protein>
    <submittedName>
        <fullName evidence="3">Uncharacterized protein</fullName>
    </submittedName>
</protein>
<name>A0A8T2J4Z9_9PIPI</name>
<keyword evidence="2" id="KW-1133">Transmembrane helix</keyword>
<accession>A0A8T2J4Z9</accession>
<dbReference type="InterPro" id="IPR036259">
    <property type="entry name" value="MFS_trans_sf"/>
</dbReference>
<proteinExistence type="predicted"/>
<dbReference type="Gene3D" id="1.20.1250.20">
    <property type="entry name" value="MFS general substrate transporter like domains"/>
    <property type="match status" value="1"/>
</dbReference>
<dbReference type="EMBL" id="JAACNH010000006">
    <property type="protein sequence ID" value="KAG8438514.1"/>
    <property type="molecule type" value="Genomic_DNA"/>
</dbReference>
<keyword evidence="2" id="KW-0472">Membrane</keyword>
<dbReference type="OrthoDB" id="8904098at2759"/>
<keyword evidence="4" id="KW-1185">Reference proteome</keyword>
<evidence type="ECO:0000256" key="2">
    <source>
        <dbReference type="SAM" id="Phobius"/>
    </source>
</evidence>
<reference evidence="3" key="1">
    <citation type="thesis" date="2020" institute="ProQuest LLC" country="789 East Eisenhower Parkway, Ann Arbor, MI, USA">
        <title>Comparative Genomics and Chromosome Evolution.</title>
        <authorList>
            <person name="Mudd A.B."/>
        </authorList>
    </citation>
    <scope>NUCLEOTIDE SEQUENCE</scope>
    <source>
        <strain evidence="3">Female2</strain>
        <tissue evidence="3">Blood</tissue>
    </source>
</reference>
<feature type="transmembrane region" description="Helical" evidence="2">
    <location>
        <begin position="43"/>
        <end position="63"/>
    </location>
</feature>
<dbReference type="SUPFAM" id="SSF103473">
    <property type="entry name" value="MFS general substrate transporter"/>
    <property type="match status" value="1"/>
</dbReference>
<keyword evidence="2" id="KW-0812">Transmembrane</keyword>
<evidence type="ECO:0000313" key="3">
    <source>
        <dbReference type="EMBL" id="KAG8438514.1"/>
    </source>
</evidence>
<dbReference type="GO" id="GO:0016020">
    <property type="term" value="C:membrane"/>
    <property type="evidence" value="ECO:0007669"/>
    <property type="project" value="UniProtKB-SubCell"/>
</dbReference>
<evidence type="ECO:0000313" key="4">
    <source>
        <dbReference type="Proteomes" id="UP000812440"/>
    </source>
</evidence>
<feature type="transmembrane region" description="Helical" evidence="2">
    <location>
        <begin position="83"/>
        <end position="101"/>
    </location>
</feature>
<organism evidence="3 4">
    <name type="scientific">Hymenochirus boettgeri</name>
    <name type="common">Congo dwarf clawed frog</name>
    <dbReference type="NCBI Taxonomy" id="247094"/>
    <lineage>
        <taxon>Eukaryota</taxon>
        <taxon>Metazoa</taxon>
        <taxon>Chordata</taxon>
        <taxon>Craniata</taxon>
        <taxon>Vertebrata</taxon>
        <taxon>Euteleostomi</taxon>
        <taxon>Amphibia</taxon>
        <taxon>Batrachia</taxon>
        <taxon>Anura</taxon>
        <taxon>Pipoidea</taxon>
        <taxon>Pipidae</taxon>
        <taxon>Pipinae</taxon>
        <taxon>Hymenochirus</taxon>
    </lineage>
</organism>
<dbReference type="Proteomes" id="UP000812440">
    <property type="component" value="Chromosome 3"/>
</dbReference>
<dbReference type="AlphaFoldDB" id="A0A8T2J4Z9"/>
<feature type="transmembrane region" description="Helical" evidence="2">
    <location>
        <begin position="12"/>
        <end position="31"/>
    </location>
</feature>
<gene>
    <name evidence="3" type="ORF">GDO86_004905</name>
</gene>
<sequence length="152" mass="17207">MPCYQLTPQYVLLGFAEALVLPYCSVITVKLSPGRVRGIAIHCLSLSQAAGCFIGAIITQLVFAASQGDWFPAFLAVGHLERFFFFLASLTILNTMGFWRISHRYNNLDQVHDMGFKGSFLEEKLLQHEKSLRFYDSVLDWTYPFSPMETAV</sequence>
<comment type="subcellular location">
    <subcellularLocation>
        <location evidence="1">Membrane</location>
        <topology evidence="1">Multi-pass membrane protein</topology>
    </subcellularLocation>
</comment>
<comment type="caution">
    <text evidence="3">The sequence shown here is derived from an EMBL/GenBank/DDBJ whole genome shotgun (WGS) entry which is preliminary data.</text>
</comment>
<evidence type="ECO:0000256" key="1">
    <source>
        <dbReference type="ARBA" id="ARBA00004141"/>
    </source>
</evidence>